<keyword evidence="2" id="KW-1185">Reference proteome</keyword>
<protein>
    <submittedName>
        <fullName evidence="1">Uncharacterized protein</fullName>
    </submittedName>
</protein>
<dbReference type="eggNOG" id="ENOG502T85F">
    <property type="taxonomic scope" value="Eukaryota"/>
</dbReference>
<dbReference type="GeneID" id="19165085"/>
<proteinExistence type="predicted"/>
<dbReference type="PANTHER" id="PTHR34414:SF1">
    <property type="entry name" value="SUBTILISIN-LIKE SERINE PROTEASE"/>
    <property type="match status" value="1"/>
</dbReference>
<dbReference type="Proteomes" id="UP000019478">
    <property type="component" value="Unassembled WGS sequence"/>
</dbReference>
<gene>
    <name evidence="1" type="ORF">A1O3_00945</name>
</gene>
<dbReference type="STRING" id="1182542.W9YRY3"/>
<dbReference type="PANTHER" id="PTHR34414">
    <property type="entry name" value="HET DOMAIN-CONTAINING PROTEIN-RELATED"/>
    <property type="match status" value="1"/>
</dbReference>
<reference evidence="1 2" key="1">
    <citation type="submission" date="2013-03" db="EMBL/GenBank/DDBJ databases">
        <title>The Genome Sequence of Capronia epimyces CBS 606.96.</title>
        <authorList>
            <consortium name="The Broad Institute Genomics Platform"/>
            <person name="Cuomo C."/>
            <person name="de Hoog S."/>
            <person name="Gorbushina A."/>
            <person name="Walker B."/>
            <person name="Young S.K."/>
            <person name="Zeng Q."/>
            <person name="Gargeya S."/>
            <person name="Fitzgerald M."/>
            <person name="Haas B."/>
            <person name="Abouelleil A."/>
            <person name="Allen A.W."/>
            <person name="Alvarado L."/>
            <person name="Arachchi H.M."/>
            <person name="Berlin A.M."/>
            <person name="Chapman S.B."/>
            <person name="Gainer-Dewar J."/>
            <person name="Goldberg J."/>
            <person name="Griggs A."/>
            <person name="Gujja S."/>
            <person name="Hansen M."/>
            <person name="Howarth C."/>
            <person name="Imamovic A."/>
            <person name="Ireland A."/>
            <person name="Larimer J."/>
            <person name="McCowan C."/>
            <person name="Murphy C."/>
            <person name="Pearson M."/>
            <person name="Poon T.W."/>
            <person name="Priest M."/>
            <person name="Roberts A."/>
            <person name="Saif S."/>
            <person name="Shea T."/>
            <person name="Sisk P."/>
            <person name="Sykes S."/>
            <person name="Wortman J."/>
            <person name="Nusbaum C."/>
            <person name="Birren B."/>
        </authorList>
    </citation>
    <scope>NUCLEOTIDE SEQUENCE [LARGE SCALE GENOMIC DNA]</scope>
    <source>
        <strain evidence="1 2">CBS 606.96</strain>
    </source>
</reference>
<dbReference type="AlphaFoldDB" id="W9YRY3"/>
<organism evidence="1 2">
    <name type="scientific">Capronia epimyces CBS 606.96</name>
    <dbReference type="NCBI Taxonomy" id="1182542"/>
    <lineage>
        <taxon>Eukaryota</taxon>
        <taxon>Fungi</taxon>
        <taxon>Dikarya</taxon>
        <taxon>Ascomycota</taxon>
        <taxon>Pezizomycotina</taxon>
        <taxon>Eurotiomycetes</taxon>
        <taxon>Chaetothyriomycetidae</taxon>
        <taxon>Chaetothyriales</taxon>
        <taxon>Herpotrichiellaceae</taxon>
        <taxon>Capronia</taxon>
    </lineage>
</organism>
<dbReference type="InterPro" id="IPR046536">
    <property type="entry name" value="DUF6601"/>
</dbReference>
<dbReference type="RefSeq" id="XP_007729285.1">
    <property type="nucleotide sequence ID" value="XM_007731095.1"/>
</dbReference>
<evidence type="ECO:0000313" key="1">
    <source>
        <dbReference type="EMBL" id="EXJ92395.1"/>
    </source>
</evidence>
<dbReference type="HOGENOM" id="CLU_1360253_0_0_1"/>
<comment type="caution">
    <text evidence="1">The sequence shown here is derived from an EMBL/GenBank/DDBJ whole genome shotgun (WGS) entry which is preliminary data.</text>
</comment>
<name>W9YRY3_9EURO</name>
<accession>W9YRY3</accession>
<sequence length="201" mass="23120">MTSSIPFPKNKQLCSELSIVKTPRRTLARRVTSVHSSVSTTVDLDWLPGQPWIKLQDQEKVTRYLKKELITEDLNKLSPHLWLVATQNSTHISSLARQLVRGRDIVVTEDPGLHLTWIYERSIYLVSPESPIAPTDIDALLKAARGFLRSYAFLIQHKADYLIATHDDRLGLVPRSITFPDLVEFLRYFRDIPDQQVSPRY</sequence>
<evidence type="ECO:0000313" key="2">
    <source>
        <dbReference type="Proteomes" id="UP000019478"/>
    </source>
</evidence>
<dbReference type="EMBL" id="AMGY01000001">
    <property type="protein sequence ID" value="EXJ92395.1"/>
    <property type="molecule type" value="Genomic_DNA"/>
</dbReference>
<dbReference type="Pfam" id="PF20246">
    <property type="entry name" value="DUF6601"/>
    <property type="match status" value="1"/>
</dbReference>
<dbReference type="OrthoDB" id="5086500at2759"/>